<reference evidence="2 3" key="1">
    <citation type="journal article" date="2011" name="J. Bacteriol.">
        <title>Genome Sequence of the Probiotic Strain Bifidobacterium animalis subsp. lactis CNCM I-2494.</title>
        <authorList>
            <person name="Chervaux C."/>
            <person name="Grimaldi C."/>
            <person name="Bolotin A."/>
            <person name="Quinquis B."/>
            <person name="Legrain-Raspaud S."/>
            <person name="van Hylckama Vlieg J.E."/>
            <person name="Denariaz G."/>
            <person name="Smokvina T."/>
        </authorList>
    </citation>
    <scope>NUCLEOTIDE SEQUENCE [LARGE SCALE GENOMIC DNA]</scope>
    <source>
        <strain evidence="2 3">CNCM I-2494</strain>
    </source>
</reference>
<dbReference type="InterPro" id="IPR010982">
    <property type="entry name" value="Lambda_DNA-bd_dom_sf"/>
</dbReference>
<evidence type="ECO:0000313" key="3">
    <source>
        <dbReference type="Proteomes" id="UP000008394"/>
    </source>
</evidence>
<dbReference type="KEGG" id="bnm:BALAC2494_00529"/>
<dbReference type="CDD" id="cd00093">
    <property type="entry name" value="HTH_XRE"/>
    <property type="match status" value="1"/>
</dbReference>
<evidence type="ECO:0000313" key="2">
    <source>
        <dbReference type="EMBL" id="AEK30063.1"/>
    </source>
</evidence>
<proteinExistence type="predicted"/>
<evidence type="ECO:0000259" key="1">
    <source>
        <dbReference type="PROSITE" id="PS50943"/>
    </source>
</evidence>
<dbReference type="Gene3D" id="1.10.260.40">
    <property type="entry name" value="lambda repressor-like DNA-binding domains"/>
    <property type="match status" value="1"/>
</dbReference>
<sequence length="217" mass="24330">MYGISQSNMEIWRSRLQELMDAHELTQAAFVSELNKQYLSRFHQKDVSRWLNSGNKTSTGTIGFPKYETMAMIADFFGVDVGYLTGETDETSFDLEHASEYLGMSGESVAALRGWIIGEDADSQMRNYRSETLNALFESPKFASVASKLLTLHEMSTLWKSNPERFNTLMESLASDSDLPDDLTFQLIIGAFYGMASESFSTLLKDAYPTPTEQATA</sequence>
<dbReference type="EMBL" id="CP002915">
    <property type="protein sequence ID" value="AEK30063.1"/>
    <property type="molecule type" value="Genomic_DNA"/>
</dbReference>
<dbReference type="AlphaFoldDB" id="A0A806FI91"/>
<gene>
    <name evidence="2" type="ORF">BALAC2494_00529</name>
</gene>
<accession>A0A806FI91</accession>
<dbReference type="Proteomes" id="UP000008394">
    <property type="component" value="Chromosome"/>
</dbReference>
<organism evidence="2 3">
    <name type="scientific">Bifidobacterium animalis subsp. lactis CNCM I-2494</name>
    <dbReference type="NCBI Taxonomy" id="1042403"/>
    <lineage>
        <taxon>Bacteria</taxon>
        <taxon>Bacillati</taxon>
        <taxon>Actinomycetota</taxon>
        <taxon>Actinomycetes</taxon>
        <taxon>Bifidobacteriales</taxon>
        <taxon>Bifidobacteriaceae</taxon>
        <taxon>Bifidobacterium</taxon>
    </lineage>
</organism>
<dbReference type="GO" id="GO:0003677">
    <property type="term" value="F:DNA binding"/>
    <property type="evidence" value="ECO:0007669"/>
    <property type="project" value="InterPro"/>
</dbReference>
<feature type="domain" description="HTH cro/C1-type" evidence="1">
    <location>
        <begin position="65"/>
        <end position="84"/>
    </location>
</feature>
<protein>
    <recommendedName>
        <fullName evidence="1">HTH cro/C1-type domain-containing protein</fullName>
    </recommendedName>
</protein>
<dbReference type="PROSITE" id="PS50943">
    <property type="entry name" value="HTH_CROC1"/>
    <property type="match status" value="1"/>
</dbReference>
<dbReference type="InterPro" id="IPR001387">
    <property type="entry name" value="Cro/C1-type_HTH"/>
</dbReference>
<name>A0A806FI91_BIFAN</name>